<organism evidence="2 3">
    <name type="scientific">Parapedobacter indicus</name>
    <dbReference type="NCBI Taxonomy" id="1477437"/>
    <lineage>
        <taxon>Bacteria</taxon>
        <taxon>Pseudomonadati</taxon>
        <taxon>Bacteroidota</taxon>
        <taxon>Sphingobacteriia</taxon>
        <taxon>Sphingobacteriales</taxon>
        <taxon>Sphingobacteriaceae</taxon>
        <taxon>Parapedobacter</taxon>
    </lineage>
</organism>
<feature type="transmembrane region" description="Helical" evidence="1">
    <location>
        <begin position="101"/>
        <end position="123"/>
    </location>
</feature>
<feature type="transmembrane region" description="Helical" evidence="1">
    <location>
        <begin position="180"/>
        <end position="204"/>
    </location>
</feature>
<evidence type="ECO:0000313" key="2">
    <source>
        <dbReference type="EMBL" id="SFJ73699.1"/>
    </source>
</evidence>
<keyword evidence="3" id="KW-1185">Reference proteome</keyword>
<evidence type="ECO:0000256" key="1">
    <source>
        <dbReference type="SAM" id="Phobius"/>
    </source>
</evidence>
<gene>
    <name evidence="2" type="ORF">SAMN05444682_11361</name>
</gene>
<sequence>MIKHIISGNKTILASLNRQAPNCNRLDFENLDGIFENALHVYPLNTHNQTQNQMIRFIHFLCRKPVFFDVLIFILLPFYSHAITVFHRRESAWELMHMKGYWIALGFTWVCALIVTGYIKFNTVRFGKQYGIHDGVLKRLSKQWLWNFLPPLVFVLLAVAVYYVFNHTSIAQRGYFSNEFFFVIGGVFCLVLLYSSFDILCFVVSEGEERYAFEAFKAQVLSEQPTVEPSSVAPEQPEVAAIQVQHYFKNELHTLPVHRIGLIEYRKQKATCYTYDGRKYRLPTTKEDLRGFSKAHGFYWLSPFYGFALEGITHLVRGGDGPMLIALKPGIEPVPQIQVVPSGTEEEVQRYYIKIHKNKARKVHDRYTELMAKKGRPGSGRP</sequence>
<name>A0A1I3TTN2_9SPHI</name>
<dbReference type="EMBL" id="FOQO01000013">
    <property type="protein sequence ID" value="SFJ73699.1"/>
    <property type="molecule type" value="Genomic_DNA"/>
</dbReference>
<keyword evidence="1" id="KW-1133">Transmembrane helix</keyword>
<feature type="transmembrane region" description="Helical" evidence="1">
    <location>
        <begin position="144"/>
        <end position="165"/>
    </location>
</feature>
<protein>
    <recommendedName>
        <fullName evidence="4">LytTr DNA-binding domain-containing protein</fullName>
    </recommendedName>
</protein>
<dbReference type="AlphaFoldDB" id="A0A1I3TTN2"/>
<keyword evidence="1" id="KW-0812">Transmembrane</keyword>
<proteinExistence type="predicted"/>
<dbReference type="Proteomes" id="UP000198670">
    <property type="component" value="Unassembled WGS sequence"/>
</dbReference>
<reference evidence="2 3" key="1">
    <citation type="submission" date="2016-10" db="EMBL/GenBank/DDBJ databases">
        <authorList>
            <person name="de Groot N.N."/>
        </authorList>
    </citation>
    <scope>NUCLEOTIDE SEQUENCE [LARGE SCALE GENOMIC DNA]</scope>
    <source>
        <strain evidence="2 3">RK1</strain>
    </source>
</reference>
<evidence type="ECO:0008006" key="4">
    <source>
        <dbReference type="Google" id="ProtNLM"/>
    </source>
</evidence>
<accession>A0A1I3TTN2</accession>
<evidence type="ECO:0000313" key="3">
    <source>
        <dbReference type="Proteomes" id="UP000198670"/>
    </source>
</evidence>
<dbReference type="STRING" id="1477437.SAMN05444682_11361"/>
<keyword evidence="1" id="KW-0472">Membrane</keyword>
<feature type="transmembrane region" description="Helical" evidence="1">
    <location>
        <begin position="66"/>
        <end position="86"/>
    </location>
</feature>